<dbReference type="Proteomes" id="UP001345013">
    <property type="component" value="Unassembled WGS sequence"/>
</dbReference>
<keyword evidence="2" id="KW-1133">Transmembrane helix</keyword>
<comment type="caution">
    <text evidence="3">The sequence shown here is derived from an EMBL/GenBank/DDBJ whole genome shotgun (WGS) entry which is preliminary data.</text>
</comment>
<sequence length="236" mass="24404">MSSASEDLSNALGSIGATDTTSATESASPSASATDSPASASESDSESTSASAAQSVAESQSLTDAPSLGTSSASAGASVSQINGLPSLTNAPTLSGYYSYPAPTVPPIAGAPYMQKTNLPENFVFIVVGACIAFFALLVIGWRILTSWSINRRFQRHEGRNTGAGGKASYMPLTDFKQKPPVAPSHDTKEMGNLPKNFSSVPSLFFSPTAEAARHSMRPDSRGHLPAGHYRDAGRG</sequence>
<proteinExistence type="predicted"/>
<evidence type="ECO:0000256" key="2">
    <source>
        <dbReference type="SAM" id="Phobius"/>
    </source>
</evidence>
<accession>A0ABR0K384</accession>
<dbReference type="PANTHER" id="PTHR36089:SF1">
    <property type="entry name" value="CHITIN SYNTHASE 3 COMPLEX PROTEIN CSI2-RELATED"/>
    <property type="match status" value="1"/>
</dbReference>
<feature type="region of interest" description="Disordered" evidence="1">
    <location>
        <begin position="212"/>
        <end position="236"/>
    </location>
</feature>
<organism evidence="3 4">
    <name type="scientific">Lithohypha guttulata</name>
    <dbReference type="NCBI Taxonomy" id="1690604"/>
    <lineage>
        <taxon>Eukaryota</taxon>
        <taxon>Fungi</taxon>
        <taxon>Dikarya</taxon>
        <taxon>Ascomycota</taxon>
        <taxon>Pezizomycotina</taxon>
        <taxon>Eurotiomycetes</taxon>
        <taxon>Chaetothyriomycetidae</taxon>
        <taxon>Chaetothyriales</taxon>
        <taxon>Trichomeriaceae</taxon>
        <taxon>Lithohypha</taxon>
    </lineage>
</organism>
<feature type="compositionally biased region" description="Polar residues" evidence="1">
    <location>
        <begin position="1"/>
        <end position="12"/>
    </location>
</feature>
<name>A0ABR0K384_9EURO</name>
<dbReference type="EMBL" id="JAVRRG010000108">
    <property type="protein sequence ID" value="KAK5084977.1"/>
    <property type="molecule type" value="Genomic_DNA"/>
</dbReference>
<evidence type="ECO:0000313" key="4">
    <source>
        <dbReference type="Proteomes" id="UP001345013"/>
    </source>
</evidence>
<feature type="region of interest" description="Disordered" evidence="1">
    <location>
        <begin position="1"/>
        <end position="70"/>
    </location>
</feature>
<protein>
    <submittedName>
        <fullName evidence="3">Uncharacterized protein</fullName>
    </submittedName>
</protein>
<dbReference type="InterPro" id="IPR051009">
    <property type="entry name" value="PRM"/>
</dbReference>
<keyword evidence="2" id="KW-0812">Transmembrane</keyword>
<feature type="compositionally biased region" description="Low complexity" evidence="1">
    <location>
        <begin position="17"/>
        <end position="70"/>
    </location>
</feature>
<feature type="transmembrane region" description="Helical" evidence="2">
    <location>
        <begin position="123"/>
        <end position="145"/>
    </location>
</feature>
<dbReference type="PANTHER" id="PTHR36089">
    <property type="entry name" value="CHITIN SYNTHASE 3 COMPLEX PROTEIN CSI2-RELATED"/>
    <property type="match status" value="1"/>
</dbReference>
<keyword evidence="2" id="KW-0472">Membrane</keyword>
<evidence type="ECO:0000313" key="3">
    <source>
        <dbReference type="EMBL" id="KAK5084977.1"/>
    </source>
</evidence>
<evidence type="ECO:0000256" key="1">
    <source>
        <dbReference type="SAM" id="MobiDB-lite"/>
    </source>
</evidence>
<gene>
    <name evidence="3" type="ORF">LTR24_007315</name>
</gene>
<reference evidence="3 4" key="1">
    <citation type="submission" date="2023-08" db="EMBL/GenBank/DDBJ databases">
        <title>Black Yeasts Isolated from many extreme environments.</title>
        <authorList>
            <person name="Coleine C."/>
            <person name="Stajich J.E."/>
            <person name="Selbmann L."/>
        </authorList>
    </citation>
    <scope>NUCLEOTIDE SEQUENCE [LARGE SCALE GENOMIC DNA]</scope>
    <source>
        <strain evidence="3 4">CCFEE 5885</strain>
    </source>
</reference>
<keyword evidence="4" id="KW-1185">Reference proteome</keyword>